<dbReference type="Proteomes" id="UP000472277">
    <property type="component" value="Chromosome 25"/>
</dbReference>
<sequence length="125" mass="14216">NKKQLPPIEVVYQRTFAFPPHTVHSLPLLPFSSSRPGITSGDSHKRILGGEPCNDNYAKHYVKLKATRWIQPLGKMESQECGGSLIHEKWILTAEHCTKNRLQMCSLFPTVSKYWCTTFEMALSV</sequence>
<keyword evidence="3" id="KW-1185">Reference proteome</keyword>
<protein>
    <recommendedName>
        <fullName evidence="1">Peptidase S1 domain-containing protein</fullName>
    </recommendedName>
</protein>
<evidence type="ECO:0000313" key="2">
    <source>
        <dbReference type="Ensembl" id="ENSSTUP00000109795.1"/>
    </source>
</evidence>
<dbReference type="AlphaFoldDB" id="A0A674EP84"/>
<accession>A0A674EP84</accession>
<evidence type="ECO:0000259" key="1">
    <source>
        <dbReference type="Pfam" id="PF00089"/>
    </source>
</evidence>
<dbReference type="Pfam" id="PF00089">
    <property type="entry name" value="Trypsin"/>
    <property type="match status" value="1"/>
</dbReference>
<dbReference type="GeneTree" id="ENSGT01060000251364"/>
<dbReference type="InterPro" id="IPR009003">
    <property type="entry name" value="Peptidase_S1_PA"/>
</dbReference>
<dbReference type="InterPro" id="IPR001254">
    <property type="entry name" value="Trypsin_dom"/>
</dbReference>
<dbReference type="Ensembl" id="ENSSTUT00000117564.1">
    <property type="protein sequence ID" value="ENSSTUP00000109795.1"/>
    <property type="gene ID" value="ENSSTUG00000048746.1"/>
</dbReference>
<name>A0A674EP84_SALTR</name>
<reference evidence="2" key="1">
    <citation type="submission" date="2025-08" db="UniProtKB">
        <authorList>
            <consortium name="Ensembl"/>
        </authorList>
    </citation>
    <scope>IDENTIFICATION</scope>
</reference>
<dbReference type="GO" id="GO:0004252">
    <property type="term" value="F:serine-type endopeptidase activity"/>
    <property type="evidence" value="ECO:0007669"/>
    <property type="project" value="InterPro"/>
</dbReference>
<dbReference type="InParanoid" id="A0A674EP84"/>
<dbReference type="InterPro" id="IPR043504">
    <property type="entry name" value="Peptidase_S1_PA_chymotrypsin"/>
</dbReference>
<reference evidence="2" key="2">
    <citation type="submission" date="2025-09" db="UniProtKB">
        <authorList>
            <consortium name="Ensembl"/>
        </authorList>
    </citation>
    <scope>IDENTIFICATION</scope>
</reference>
<proteinExistence type="predicted"/>
<dbReference type="SUPFAM" id="SSF50494">
    <property type="entry name" value="Trypsin-like serine proteases"/>
    <property type="match status" value="1"/>
</dbReference>
<evidence type="ECO:0000313" key="3">
    <source>
        <dbReference type="Proteomes" id="UP000472277"/>
    </source>
</evidence>
<feature type="domain" description="Peptidase S1" evidence="1">
    <location>
        <begin position="47"/>
        <end position="103"/>
    </location>
</feature>
<dbReference type="GO" id="GO:0006508">
    <property type="term" value="P:proteolysis"/>
    <property type="evidence" value="ECO:0007669"/>
    <property type="project" value="InterPro"/>
</dbReference>
<dbReference type="Gene3D" id="2.40.10.10">
    <property type="entry name" value="Trypsin-like serine proteases"/>
    <property type="match status" value="1"/>
</dbReference>
<organism evidence="2 3">
    <name type="scientific">Salmo trutta</name>
    <name type="common">Brown trout</name>
    <dbReference type="NCBI Taxonomy" id="8032"/>
    <lineage>
        <taxon>Eukaryota</taxon>
        <taxon>Metazoa</taxon>
        <taxon>Chordata</taxon>
        <taxon>Craniata</taxon>
        <taxon>Vertebrata</taxon>
        <taxon>Euteleostomi</taxon>
        <taxon>Actinopterygii</taxon>
        <taxon>Neopterygii</taxon>
        <taxon>Teleostei</taxon>
        <taxon>Protacanthopterygii</taxon>
        <taxon>Salmoniformes</taxon>
        <taxon>Salmonidae</taxon>
        <taxon>Salmoninae</taxon>
        <taxon>Salmo</taxon>
    </lineage>
</organism>